<accession>A0A366DY67</accession>
<evidence type="ECO:0000256" key="4">
    <source>
        <dbReference type="ARBA" id="ARBA00022989"/>
    </source>
</evidence>
<feature type="transmembrane region" description="Helical" evidence="6">
    <location>
        <begin position="113"/>
        <end position="133"/>
    </location>
</feature>
<keyword evidence="5 6" id="KW-0472">Membrane</keyword>
<dbReference type="EMBL" id="QNRH01000004">
    <property type="protein sequence ID" value="RBO95036.1"/>
    <property type="molecule type" value="Genomic_DNA"/>
</dbReference>
<evidence type="ECO:0000259" key="7">
    <source>
        <dbReference type="Pfam" id="PF01545"/>
    </source>
</evidence>
<dbReference type="GO" id="GO:0015093">
    <property type="term" value="F:ferrous iron transmembrane transporter activity"/>
    <property type="evidence" value="ECO:0007669"/>
    <property type="project" value="TreeGrafter"/>
</dbReference>
<keyword evidence="9" id="KW-1185">Reference proteome</keyword>
<dbReference type="GO" id="GO:0006882">
    <property type="term" value="P:intracellular zinc ion homeostasis"/>
    <property type="evidence" value="ECO:0007669"/>
    <property type="project" value="TreeGrafter"/>
</dbReference>
<feature type="transmembrane region" description="Helical" evidence="6">
    <location>
        <begin position="153"/>
        <end position="173"/>
    </location>
</feature>
<dbReference type="InterPro" id="IPR050291">
    <property type="entry name" value="CDF_Transporter"/>
</dbReference>
<dbReference type="OrthoDB" id="2388015at2"/>
<evidence type="ECO:0000256" key="3">
    <source>
        <dbReference type="ARBA" id="ARBA00022692"/>
    </source>
</evidence>
<keyword evidence="3 6" id="KW-0812">Transmembrane</keyword>
<sequence>MQRLARFEQLILRRSIYATIFIGLFGIVFGLISGSSAVIFDGMFSSTDAAMSILALFVARLLTSEGTRRFQHGFWHIEPLVLAFNGVVLILFCLYAFVNAISTLLQGGTDLSFDWAIIYAVIVCVICFAMMVYQQKINKRLKSNFIALDTQSWLMTALITLALLIAFSIAWALQGTSYQEWTTYVDPAILMVLSAGLIFVPMKTVVSAFKEILLVTPERMDLRVRKILNEMKVKHGFKKYASYVAKIGRARFIEIHIVLPANFPIASIATLDAIREEIAEEIGGAGPQRWITVSFTGDEVWI</sequence>
<dbReference type="RefSeq" id="WP_113944877.1">
    <property type="nucleotide sequence ID" value="NZ_JBHEEG010000001.1"/>
</dbReference>
<dbReference type="Gene3D" id="1.20.1510.10">
    <property type="entry name" value="Cation efflux protein transmembrane domain"/>
    <property type="match status" value="1"/>
</dbReference>
<dbReference type="Proteomes" id="UP000252893">
    <property type="component" value="Unassembled WGS sequence"/>
</dbReference>
<feature type="transmembrane region" description="Helical" evidence="6">
    <location>
        <begin position="188"/>
        <end position="209"/>
    </location>
</feature>
<dbReference type="GO" id="GO:0005886">
    <property type="term" value="C:plasma membrane"/>
    <property type="evidence" value="ECO:0007669"/>
    <property type="project" value="TreeGrafter"/>
</dbReference>
<dbReference type="InterPro" id="IPR027469">
    <property type="entry name" value="Cation_efflux_TMD_sf"/>
</dbReference>
<proteinExistence type="predicted"/>
<feature type="transmembrane region" description="Helical" evidence="6">
    <location>
        <begin position="12"/>
        <end position="32"/>
    </location>
</feature>
<dbReference type="InterPro" id="IPR058533">
    <property type="entry name" value="Cation_efflux_TM"/>
</dbReference>
<dbReference type="Pfam" id="PF01545">
    <property type="entry name" value="Cation_efflux"/>
    <property type="match status" value="1"/>
</dbReference>
<reference evidence="8 9" key="1">
    <citation type="submission" date="2018-06" db="EMBL/GenBank/DDBJ databases">
        <title>Genomic Encyclopedia of Type Strains, Phase IV (KMG-IV): sequencing the most valuable type-strain genomes for metagenomic binning, comparative biology and taxonomic classification.</title>
        <authorList>
            <person name="Goeker M."/>
        </authorList>
    </citation>
    <scope>NUCLEOTIDE SEQUENCE [LARGE SCALE GENOMIC DNA]</scope>
    <source>
        <strain evidence="8 9">DSM 25619</strain>
    </source>
</reference>
<feature type="transmembrane region" description="Helical" evidence="6">
    <location>
        <begin position="80"/>
        <end position="101"/>
    </location>
</feature>
<keyword evidence="2" id="KW-0813">Transport</keyword>
<dbReference type="SUPFAM" id="SSF161111">
    <property type="entry name" value="Cation efflux protein transmembrane domain-like"/>
    <property type="match status" value="1"/>
</dbReference>
<dbReference type="PANTHER" id="PTHR43840:SF15">
    <property type="entry name" value="MITOCHONDRIAL METAL TRANSPORTER 1-RELATED"/>
    <property type="match status" value="1"/>
</dbReference>
<gene>
    <name evidence="8" type="ORF">DFR47_104401</name>
</gene>
<organism evidence="8 9">
    <name type="scientific">Pseudochrobactrum asaccharolyticum</name>
    <dbReference type="NCBI Taxonomy" id="354351"/>
    <lineage>
        <taxon>Bacteria</taxon>
        <taxon>Pseudomonadati</taxon>
        <taxon>Pseudomonadota</taxon>
        <taxon>Alphaproteobacteria</taxon>
        <taxon>Hyphomicrobiales</taxon>
        <taxon>Brucellaceae</taxon>
        <taxon>Pseudochrobactrum</taxon>
    </lineage>
</organism>
<evidence type="ECO:0000313" key="9">
    <source>
        <dbReference type="Proteomes" id="UP000252893"/>
    </source>
</evidence>
<dbReference type="AlphaFoldDB" id="A0A366DY67"/>
<protein>
    <submittedName>
        <fullName evidence="8">Cation diffusion facilitator family transporter</fullName>
    </submittedName>
</protein>
<name>A0A366DY67_9HYPH</name>
<evidence type="ECO:0000256" key="2">
    <source>
        <dbReference type="ARBA" id="ARBA00022448"/>
    </source>
</evidence>
<feature type="domain" description="Cation efflux protein transmembrane" evidence="7">
    <location>
        <begin position="14"/>
        <end position="213"/>
    </location>
</feature>
<keyword evidence="4 6" id="KW-1133">Transmembrane helix</keyword>
<dbReference type="GO" id="GO:0015086">
    <property type="term" value="F:cadmium ion transmembrane transporter activity"/>
    <property type="evidence" value="ECO:0007669"/>
    <property type="project" value="TreeGrafter"/>
</dbReference>
<dbReference type="GO" id="GO:0015341">
    <property type="term" value="F:zinc efflux antiporter activity"/>
    <property type="evidence" value="ECO:0007669"/>
    <property type="project" value="TreeGrafter"/>
</dbReference>
<evidence type="ECO:0000256" key="6">
    <source>
        <dbReference type="SAM" id="Phobius"/>
    </source>
</evidence>
<evidence type="ECO:0000313" key="8">
    <source>
        <dbReference type="EMBL" id="RBO95036.1"/>
    </source>
</evidence>
<dbReference type="PANTHER" id="PTHR43840">
    <property type="entry name" value="MITOCHONDRIAL METAL TRANSPORTER 1-RELATED"/>
    <property type="match status" value="1"/>
</dbReference>
<evidence type="ECO:0000256" key="1">
    <source>
        <dbReference type="ARBA" id="ARBA00004141"/>
    </source>
</evidence>
<evidence type="ECO:0000256" key="5">
    <source>
        <dbReference type="ARBA" id="ARBA00023136"/>
    </source>
</evidence>
<comment type="subcellular location">
    <subcellularLocation>
        <location evidence="1">Membrane</location>
        <topology evidence="1">Multi-pass membrane protein</topology>
    </subcellularLocation>
</comment>
<comment type="caution">
    <text evidence="8">The sequence shown here is derived from an EMBL/GenBank/DDBJ whole genome shotgun (WGS) entry which is preliminary data.</text>
</comment>